<dbReference type="Pfam" id="PF12872">
    <property type="entry name" value="OST-HTH"/>
    <property type="match status" value="2"/>
</dbReference>
<evidence type="ECO:0000313" key="8">
    <source>
        <dbReference type="EMBL" id="KAJ3644856.1"/>
    </source>
</evidence>
<dbReference type="PANTHER" id="PTHR22948">
    <property type="entry name" value="TUDOR DOMAIN CONTAINING PROTEIN"/>
    <property type="match status" value="1"/>
</dbReference>
<comment type="subcellular location">
    <subcellularLocation>
        <location evidence="1">Cytoplasm</location>
    </subcellularLocation>
</comment>
<dbReference type="Gene3D" id="3.30.420.610">
    <property type="entry name" value="LOTUS domain-like"/>
    <property type="match status" value="2"/>
</dbReference>
<keyword evidence="4" id="KW-0221">Differentiation</keyword>
<dbReference type="InterPro" id="IPR035437">
    <property type="entry name" value="SNase_OB-fold_sf"/>
</dbReference>
<dbReference type="Gene3D" id="2.40.50.90">
    <property type="match status" value="1"/>
</dbReference>
<dbReference type="PROSITE" id="PS50304">
    <property type="entry name" value="TUDOR"/>
    <property type="match status" value="1"/>
</dbReference>
<dbReference type="InterPro" id="IPR041966">
    <property type="entry name" value="LOTUS-like"/>
</dbReference>
<accession>A0AA38M648</accession>
<keyword evidence="4" id="KW-0744">Spermatogenesis</keyword>
<name>A0AA38M648_9CUCU</name>
<evidence type="ECO:0000313" key="9">
    <source>
        <dbReference type="Proteomes" id="UP001168821"/>
    </source>
</evidence>
<dbReference type="InterPro" id="IPR002999">
    <property type="entry name" value="Tudor"/>
</dbReference>
<feature type="region of interest" description="Disordered" evidence="5">
    <location>
        <begin position="734"/>
        <end position="758"/>
    </location>
</feature>
<keyword evidence="2" id="KW-0963">Cytoplasm</keyword>
<dbReference type="AlphaFoldDB" id="A0AA38M648"/>
<dbReference type="Pfam" id="PF00567">
    <property type="entry name" value="TUDOR"/>
    <property type="match status" value="1"/>
</dbReference>
<dbReference type="Proteomes" id="UP001168821">
    <property type="component" value="Unassembled WGS sequence"/>
</dbReference>
<dbReference type="SMART" id="SM00333">
    <property type="entry name" value="TUDOR"/>
    <property type="match status" value="1"/>
</dbReference>
<evidence type="ECO:0000259" key="6">
    <source>
        <dbReference type="PROSITE" id="PS50304"/>
    </source>
</evidence>
<feature type="region of interest" description="Disordered" evidence="5">
    <location>
        <begin position="119"/>
        <end position="140"/>
    </location>
</feature>
<evidence type="ECO:0000256" key="2">
    <source>
        <dbReference type="ARBA" id="ARBA00022490"/>
    </source>
</evidence>
<feature type="domain" description="HTH OST-type" evidence="7">
    <location>
        <begin position="5"/>
        <end position="79"/>
    </location>
</feature>
<evidence type="ECO:0000256" key="3">
    <source>
        <dbReference type="ARBA" id="ARBA00022737"/>
    </source>
</evidence>
<evidence type="ECO:0000256" key="5">
    <source>
        <dbReference type="SAM" id="MobiDB-lite"/>
    </source>
</evidence>
<feature type="domain" description="HTH OST-type" evidence="7">
    <location>
        <begin position="232"/>
        <end position="305"/>
    </location>
</feature>
<feature type="compositionally biased region" description="Basic and acidic residues" evidence="5">
    <location>
        <begin position="686"/>
        <end position="696"/>
    </location>
</feature>
<proteinExistence type="predicted"/>
<dbReference type="GO" id="GO:0005737">
    <property type="term" value="C:cytoplasm"/>
    <property type="evidence" value="ECO:0007669"/>
    <property type="project" value="UniProtKB-SubCell"/>
</dbReference>
<keyword evidence="3" id="KW-0677">Repeat</keyword>
<dbReference type="GO" id="GO:0030154">
    <property type="term" value="P:cell differentiation"/>
    <property type="evidence" value="ECO:0007669"/>
    <property type="project" value="UniProtKB-ARBA"/>
</dbReference>
<feature type="region of interest" description="Disordered" evidence="5">
    <location>
        <begin position="678"/>
        <end position="714"/>
    </location>
</feature>
<keyword evidence="9" id="KW-1185">Reference proteome</keyword>
<dbReference type="Gene3D" id="2.30.30.140">
    <property type="match status" value="1"/>
</dbReference>
<dbReference type="GO" id="GO:0007283">
    <property type="term" value="P:spermatogenesis"/>
    <property type="evidence" value="ECO:0007669"/>
    <property type="project" value="UniProtKB-KW"/>
</dbReference>
<feature type="domain" description="Tudor" evidence="6">
    <location>
        <begin position="418"/>
        <end position="477"/>
    </location>
</feature>
<comment type="caution">
    <text evidence="8">The sequence shown here is derived from an EMBL/GenBank/DDBJ whole genome shotgun (WGS) entry which is preliminary data.</text>
</comment>
<dbReference type="CDD" id="cd08824">
    <property type="entry name" value="LOTUS"/>
    <property type="match status" value="1"/>
</dbReference>
<evidence type="ECO:0000256" key="4">
    <source>
        <dbReference type="ARBA" id="ARBA00022871"/>
    </source>
</evidence>
<reference evidence="8" key="1">
    <citation type="journal article" date="2023" name="G3 (Bethesda)">
        <title>Whole genome assemblies of Zophobas morio and Tenebrio molitor.</title>
        <authorList>
            <person name="Kaur S."/>
            <person name="Stinson S.A."/>
            <person name="diCenzo G.C."/>
        </authorList>
    </citation>
    <scope>NUCLEOTIDE SEQUENCE</scope>
    <source>
        <strain evidence="8">QUZm001</strain>
    </source>
</reference>
<dbReference type="InterPro" id="IPR025605">
    <property type="entry name" value="OST-HTH/LOTUS_dom"/>
</dbReference>
<dbReference type="SUPFAM" id="SSF63748">
    <property type="entry name" value="Tudor/PWWP/MBT"/>
    <property type="match status" value="1"/>
</dbReference>
<protein>
    <recommendedName>
        <fullName evidence="10">Tudor domain-containing protein 5</fullName>
    </recommendedName>
</protein>
<dbReference type="PROSITE" id="PS51644">
    <property type="entry name" value="HTH_OST"/>
    <property type="match status" value="2"/>
</dbReference>
<dbReference type="InterPro" id="IPR050621">
    <property type="entry name" value="Tudor_domain_containing"/>
</dbReference>
<sequence length="1002" mass="115375">MDSQEENEIKNILKGLLISNPFRSTQQQLWKDFQEMIGRAIPLRKLGFQTFDEYLRSIPDVVQVYGSGPSGEVEAVTSKSQHINEMVLKQKKAVPKSRKVYSRPISTVHHRLPRFFQNKYSVKLPPSTNKKSESTLESPPLRVENLDHQSETPNNSIQQPAKNVYKPHLHFNHKPQHQEENSDSPVINKNDYSNRINSDLSNQICDDSRDCATDYTEQATCLPTEISHSSEVPVKVQTNLLNLLKKFPDGIECTKFPAEYRAMYKKNIHYEEYGYRSLIEMCLDLPKIFNYVQHSSHDYMLYDKKQPLPSQDLKKNSAKHVQTENVITTHVLEDLPKLNWKTSSALLPSDVFTINDQMSRFFPADIQEEDILDITIGEIYDLSKFWFYMTFGDLDPLMDELQIFFSKNSTAYLVPELLLEEGLYCVAMYSGLYHRCVIVNMVPKIPECVRVFFVDYGTVENVPSKEIWFLPKRFGEVPCQAIRGRLANIYPVGENQPWKVSTVRRLEQLITNRVVVGKVTRVDEKDHFVDLYLADITNKDKIFYINDIFVDEGRALYIGDERKKTLVDHDCTPNVRYIHLYPEFYEIEAGMAPTTEERKYIFANKIPMHHYMPQYFDIYYNEDIHQIVRDFENFGRKRKKNIVIPTIDLEFDFSFFPDHLVDEIKELYLQDHPHAEVELSQSRKSVKSESGCKPDSTKTVVKSKSNADGEKKTNGSVKEYFCNKKRISEIRQGTTGAAKMETGDTKNSRENSFGSKSFGDFDRSTEAAALTNTFRQLSVNNNDSGVMSITPTRISNNPFLNDCNVNTNPFRTTNPFWSEQLELEETVDTTQLLDLFAKPSTESLPDKIVNDLKNSSCTCIREKQVNVEKDVGATNTLHDVTCNSTITDTVSPIRQVQNTSQRVRTPPGFSSSNVSNNSMTVPMVAPNNFYGSPRGNPYYQRFPFQNSGMPQNPPILPYVLPPQNNYFGCVPQVYPNAYNFNALNWQQLFSQPNFRPPPRYPH</sequence>
<evidence type="ECO:0008006" key="10">
    <source>
        <dbReference type="Google" id="ProtNLM"/>
    </source>
</evidence>
<gene>
    <name evidence="8" type="ORF">Zmor_022557</name>
</gene>
<dbReference type="EMBL" id="JALNTZ010000007">
    <property type="protein sequence ID" value="KAJ3644856.1"/>
    <property type="molecule type" value="Genomic_DNA"/>
</dbReference>
<dbReference type="CDD" id="cd09972">
    <property type="entry name" value="LOTUS_TDRD_OSKAR"/>
    <property type="match status" value="1"/>
</dbReference>
<dbReference type="PANTHER" id="PTHR22948:SF76">
    <property type="entry name" value="FI20010P1-RELATED"/>
    <property type="match status" value="1"/>
</dbReference>
<organism evidence="8 9">
    <name type="scientific">Zophobas morio</name>
    <dbReference type="NCBI Taxonomy" id="2755281"/>
    <lineage>
        <taxon>Eukaryota</taxon>
        <taxon>Metazoa</taxon>
        <taxon>Ecdysozoa</taxon>
        <taxon>Arthropoda</taxon>
        <taxon>Hexapoda</taxon>
        <taxon>Insecta</taxon>
        <taxon>Pterygota</taxon>
        <taxon>Neoptera</taxon>
        <taxon>Endopterygota</taxon>
        <taxon>Coleoptera</taxon>
        <taxon>Polyphaga</taxon>
        <taxon>Cucujiformia</taxon>
        <taxon>Tenebrionidae</taxon>
        <taxon>Zophobas</taxon>
    </lineage>
</organism>
<evidence type="ECO:0000256" key="1">
    <source>
        <dbReference type="ARBA" id="ARBA00004496"/>
    </source>
</evidence>
<evidence type="ECO:0000259" key="7">
    <source>
        <dbReference type="PROSITE" id="PS51644"/>
    </source>
</evidence>